<dbReference type="EMBL" id="CAIIXF020000011">
    <property type="protein sequence ID" value="CAH1798745.1"/>
    <property type="molecule type" value="Genomic_DNA"/>
</dbReference>
<dbReference type="Gene3D" id="3.80.10.10">
    <property type="entry name" value="Ribonuclease Inhibitor"/>
    <property type="match status" value="2"/>
</dbReference>
<name>A0A8J1XK42_OWEFU</name>
<keyword evidence="3" id="KW-0677">Repeat</keyword>
<evidence type="ECO:0000256" key="1">
    <source>
        <dbReference type="ARBA" id="ARBA00022614"/>
    </source>
</evidence>
<dbReference type="InterPro" id="IPR001611">
    <property type="entry name" value="Leu-rich_rpt"/>
</dbReference>
<dbReference type="Proteomes" id="UP000749559">
    <property type="component" value="Unassembled WGS sequence"/>
</dbReference>
<dbReference type="OrthoDB" id="1394818at2759"/>
<reference evidence="4" key="1">
    <citation type="submission" date="2022-03" db="EMBL/GenBank/DDBJ databases">
        <authorList>
            <person name="Martin C."/>
        </authorList>
    </citation>
    <scope>NUCLEOTIDE SEQUENCE</scope>
</reference>
<dbReference type="AlphaFoldDB" id="A0A8J1XK42"/>
<organism evidence="4 5">
    <name type="scientific">Owenia fusiformis</name>
    <name type="common">Polychaete worm</name>
    <dbReference type="NCBI Taxonomy" id="6347"/>
    <lineage>
        <taxon>Eukaryota</taxon>
        <taxon>Metazoa</taxon>
        <taxon>Spiralia</taxon>
        <taxon>Lophotrochozoa</taxon>
        <taxon>Annelida</taxon>
        <taxon>Polychaeta</taxon>
        <taxon>Sedentaria</taxon>
        <taxon>Canalipalpata</taxon>
        <taxon>Sabellida</taxon>
        <taxon>Oweniida</taxon>
        <taxon>Oweniidae</taxon>
        <taxon>Owenia</taxon>
    </lineage>
</organism>
<gene>
    <name evidence="4" type="ORF">OFUS_LOCUS22839</name>
</gene>
<protein>
    <submittedName>
        <fullName evidence="4">Uncharacterized protein</fullName>
    </submittedName>
</protein>
<sequence>MLCVNKSGAFDSNSIECYNYQTDMKWHIYCCVVLLLALNSCTAQVCPNGCNCYKPEAKWFGPDLYHTACDELALTNVPSNIPHMTTDLSLSGNQISTFGQEIGKMTKLKALYLRQNNIRTVDANMLQTLKGIPKLQAIDLSGNPWDCSCTEPMRQFTIYIQTLKGPRPLDGHRWLAHVNGYDATCKTPERLKGKRIDELLASDICQ</sequence>
<dbReference type="SUPFAM" id="SSF52058">
    <property type="entry name" value="L domain-like"/>
    <property type="match status" value="1"/>
</dbReference>
<evidence type="ECO:0000256" key="2">
    <source>
        <dbReference type="ARBA" id="ARBA00022729"/>
    </source>
</evidence>
<dbReference type="PANTHER" id="PTHR24369:SF210">
    <property type="entry name" value="CHAOPTIN-RELATED"/>
    <property type="match status" value="1"/>
</dbReference>
<dbReference type="GO" id="GO:0005886">
    <property type="term" value="C:plasma membrane"/>
    <property type="evidence" value="ECO:0007669"/>
    <property type="project" value="TreeGrafter"/>
</dbReference>
<evidence type="ECO:0000313" key="4">
    <source>
        <dbReference type="EMBL" id="CAH1798745.1"/>
    </source>
</evidence>
<dbReference type="InterPro" id="IPR032675">
    <property type="entry name" value="LRR_dom_sf"/>
</dbReference>
<evidence type="ECO:0000313" key="5">
    <source>
        <dbReference type="Proteomes" id="UP000749559"/>
    </source>
</evidence>
<dbReference type="PANTHER" id="PTHR24369">
    <property type="entry name" value="ANTIGEN BSP, PUTATIVE-RELATED"/>
    <property type="match status" value="1"/>
</dbReference>
<accession>A0A8J1XK42</accession>
<keyword evidence="2" id="KW-0732">Signal</keyword>
<keyword evidence="5" id="KW-1185">Reference proteome</keyword>
<proteinExistence type="predicted"/>
<evidence type="ECO:0000256" key="3">
    <source>
        <dbReference type="ARBA" id="ARBA00022737"/>
    </source>
</evidence>
<dbReference type="Pfam" id="PF13855">
    <property type="entry name" value="LRR_8"/>
    <property type="match status" value="1"/>
</dbReference>
<comment type="caution">
    <text evidence="4">The sequence shown here is derived from an EMBL/GenBank/DDBJ whole genome shotgun (WGS) entry which is preliminary data.</text>
</comment>
<dbReference type="InterPro" id="IPR050541">
    <property type="entry name" value="LRR_TM_domain-containing"/>
</dbReference>
<keyword evidence="1" id="KW-0433">Leucine-rich repeat</keyword>